<dbReference type="EMBL" id="LGHJ01000022">
    <property type="protein sequence ID" value="KPL73055.1"/>
    <property type="molecule type" value="Genomic_DNA"/>
</dbReference>
<proteinExistence type="inferred from homology"/>
<feature type="domain" description="ABC transmembrane type-1" evidence="7">
    <location>
        <begin position="22"/>
        <end position="201"/>
    </location>
</feature>
<dbReference type="GO" id="GO:0055085">
    <property type="term" value="P:transmembrane transport"/>
    <property type="evidence" value="ECO:0007669"/>
    <property type="project" value="InterPro"/>
</dbReference>
<dbReference type="AlphaFoldDB" id="A0A0P6X170"/>
<keyword evidence="5 6" id="KW-0472">Membrane</keyword>
<dbReference type="Pfam" id="PF00528">
    <property type="entry name" value="BPD_transp_1"/>
    <property type="match status" value="1"/>
</dbReference>
<dbReference type="CDD" id="cd06261">
    <property type="entry name" value="TM_PBP2"/>
    <property type="match status" value="1"/>
</dbReference>
<evidence type="ECO:0000313" key="8">
    <source>
        <dbReference type="EMBL" id="KPL73055.1"/>
    </source>
</evidence>
<dbReference type="InterPro" id="IPR035906">
    <property type="entry name" value="MetI-like_sf"/>
</dbReference>
<dbReference type="PATRIC" id="fig|360411.5.peg.1909"/>
<dbReference type="GO" id="GO:0005886">
    <property type="term" value="C:plasma membrane"/>
    <property type="evidence" value="ECO:0007669"/>
    <property type="project" value="UniProtKB-SubCell"/>
</dbReference>
<evidence type="ECO:0000256" key="4">
    <source>
        <dbReference type="ARBA" id="ARBA00022989"/>
    </source>
</evidence>
<comment type="similarity">
    <text evidence="6">Belongs to the binding-protein-dependent transport system permease family.</text>
</comment>
<dbReference type="SUPFAM" id="SSF161098">
    <property type="entry name" value="MetI-like"/>
    <property type="match status" value="1"/>
</dbReference>
<name>A0A0P6X170_9CHLR</name>
<keyword evidence="4 6" id="KW-1133">Transmembrane helix</keyword>
<dbReference type="PANTHER" id="PTHR30177:SF4">
    <property type="entry name" value="OSMOPROTECTANT IMPORT PERMEASE PROTEIN OSMW"/>
    <property type="match status" value="1"/>
</dbReference>
<dbReference type="PROSITE" id="PS50928">
    <property type="entry name" value="ABC_TM1"/>
    <property type="match status" value="1"/>
</dbReference>
<feature type="transmembrane region" description="Helical" evidence="6">
    <location>
        <begin position="153"/>
        <end position="171"/>
    </location>
</feature>
<gene>
    <name evidence="8" type="ORF">AC812_15390</name>
</gene>
<evidence type="ECO:0000256" key="2">
    <source>
        <dbReference type="ARBA" id="ARBA00022448"/>
    </source>
</evidence>
<comment type="subcellular location">
    <subcellularLocation>
        <location evidence="6">Cell membrane</location>
        <topology evidence="6">Multi-pass membrane protein</topology>
    </subcellularLocation>
    <subcellularLocation>
        <location evidence="1">Membrane</location>
        <topology evidence="1">Multi-pass membrane protein</topology>
    </subcellularLocation>
</comment>
<dbReference type="InterPro" id="IPR051204">
    <property type="entry name" value="ABC_transp_perm/SBD"/>
</dbReference>
<feature type="transmembrane region" description="Helical" evidence="6">
    <location>
        <begin position="183"/>
        <end position="204"/>
    </location>
</feature>
<accession>A0A0P6X170</accession>
<organism evidence="8 9">
    <name type="scientific">Bellilinea caldifistulae</name>
    <dbReference type="NCBI Taxonomy" id="360411"/>
    <lineage>
        <taxon>Bacteria</taxon>
        <taxon>Bacillati</taxon>
        <taxon>Chloroflexota</taxon>
        <taxon>Anaerolineae</taxon>
        <taxon>Anaerolineales</taxon>
        <taxon>Anaerolineaceae</taxon>
        <taxon>Bellilinea</taxon>
    </lineage>
</organism>
<keyword evidence="3 6" id="KW-0812">Transmembrane</keyword>
<comment type="caution">
    <text evidence="8">The sequence shown here is derived from an EMBL/GenBank/DDBJ whole genome shotgun (WGS) entry which is preliminary data.</text>
</comment>
<evidence type="ECO:0000313" key="9">
    <source>
        <dbReference type="Proteomes" id="UP000050514"/>
    </source>
</evidence>
<reference evidence="8 9" key="1">
    <citation type="submission" date="2015-07" db="EMBL/GenBank/DDBJ databases">
        <title>Draft genome of Bellilinea caldifistulae DSM 17877.</title>
        <authorList>
            <person name="Hemp J."/>
            <person name="Ward L.M."/>
            <person name="Pace L.A."/>
            <person name="Fischer W.W."/>
        </authorList>
    </citation>
    <scope>NUCLEOTIDE SEQUENCE [LARGE SCALE GENOMIC DNA]</scope>
    <source>
        <strain evidence="8 9">GOMI-1</strain>
    </source>
</reference>
<evidence type="ECO:0000256" key="1">
    <source>
        <dbReference type="ARBA" id="ARBA00004141"/>
    </source>
</evidence>
<evidence type="ECO:0000256" key="5">
    <source>
        <dbReference type="ARBA" id="ARBA00023136"/>
    </source>
</evidence>
<dbReference type="OrthoDB" id="9801163at2"/>
<dbReference type="PANTHER" id="PTHR30177">
    <property type="entry name" value="GLYCINE BETAINE/L-PROLINE TRANSPORT SYSTEM PERMEASE PROTEIN PROW"/>
    <property type="match status" value="1"/>
</dbReference>
<keyword evidence="9" id="KW-1185">Reference proteome</keyword>
<feature type="transmembrane region" description="Helical" evidence="6">
    <location>
        <begin position="26"/>
        <end position="48"/>
    </location>
</feature>
<keyword evidence="2 6" id="KW-0813">Transport</keyword>
<protein>
    <submittedName>
        <fullName evidence="8">Glycine/betaine ABC transporter</fullName>
    </submittedName>
</protein>
<sequence>MHTLWQSYLYFLNRQTEFWGAVVDHLILAGIAIGLAILVCVPLGIWTSKSRFASLTLMNLVNGLRVIPSLAVLFLIIPYLGLTSTSAIVALTILAMPPVLINTDAAFRTLEPAIIEAARGMGMSAFQRLIKVEFPLAIPVILTGVRISAVDVIASATLAAFVGSGGLGIYITRGFALYDYSILFVGAIPVALITLAVEGLLALLQKTLQPIKT</sequence>
<feature type="transmembrane region" description="Helical" evidence="6">
    <location>
        <begin position="87"/>
        <end position="107"/>
    </location>
</feature>
<evidence type="ECO:0000256" key="6">
    <source>
        <dbReference type="RuleBase" id="RU363032"/>
    </source>
</evidence>
<evidence type="ECO:0000256" key="3">
    <source>
        <dbReference type="ARBA" id="ARBA00022692"/>
    </source>
</evidence>
<feature type="transmembrane region" description="Helical" evidence="6">
    <location>
        <begin position="60"/>
        <end position="81"/>
    </location>
</feature>
<dbReference type="Proteomes" id="UP000050514">
    <property type="component" value="Unassembled WGS sequence"/>
</dbReference>
<evidence type="ECO:0000259" key="7">
    <source>
        <dbReference type="PROSITE" id="PS50928"/>
    </source>
</evidence>
<dbReference type="Gene3D" id="1.10.3720.10">
    <property type="entry name" value="MetI-like"/>
    <property type="match status" value="1"/>
</dbReference>
<dbReference type="GO" id="GO:0031460">
    <property type="term" value="P:glycine betaine transport"/>
    <property type="evidence" value="ECO:0007669"/>
    <property type="project" value="TreeGrafter"/>
</dbReference>
<dbReference type="STRING" id="360411.AC812_15390"/>
<dbReference type="InterPro" id="IPR000515">
    <property type="entry name" value="MetI-like"/>
</dbReference>